<evidence type="ECO:0000256" key="2">
    <source>
        <dbReference type="SAM" id="Phobius"/>
    </source>
</evidence>
<protein>
    <submittedName>
        <fullName evidence="3">Uncharacterized protein</fullName>
    </submittedName>
</protein>
<keyword evidence="2" id="KW-0472">Membrane</keyword>
<name>A0A382AX66_9ZZZZ</name>
<dbReference type="InterPro" id="IPR011042">
    <property type="entry name" value="6-blade_b-propeller_TolB-like"/>
</dbReference>
<feature type="region of interest" description="Disordered" evidence="1">
    <location>
        <begin position="137"/>
        <end position="180"/>
    </location>
</feature>
<feature type="non-terminal residue" evidence="3">
    <location>
        <position position="1"/>
    </location>
</feature>
<proteinExistence type="predicted"/>
<organism evidence="3">
    <name type="scientific">marine metagenome</name>
    <dbReference type="NCBI Taxonomy" id="408172"/>
    <lineage>
        <taxon>unclassified sequences</taxon>
        <taxon>metagenomes</taxon>
        <taxon>ecological metagenomes</taxon>
    </lineage>
</organism>
<feature type="compositionally biased region" description="Basic and acidic residues" evidence="1">
    <location>
        <begin position="149"/>
        <end position="158"/>
    </location>
</feature>
<feature type="compositionally biased region" description="Basic and acidic residues" evidence="1">
    <location>
        <begin position="165"/>
        <end position="179"/>
    </location>
</feature>
<dbReference type="SUPFAM" id="SSF82171">
    <property type="entry name" value="DPP6 N-terminal domain-like"/>
    <property type="match status" value="1"/>
</dbReference>
<dbReference type="EMBL" id="UINC01027200">
    <property type="protein sequence ID" value="SVB06049.1"/>
    <property type="molecule type" value="Genomic_DNA"/>
</dbReference>
<evidence type="ECO:0000256" key="1">
    <source>
        <dbReference type="SAM" id="MobiDB-lite"/>
    </source>
</evidence>
<feature type="region of interest" description="Disordered" evidence="1">
    <location>
        <begin position="612"/>
        <end position="642"/>
    </location>
</feature>
<keyword evidence="2" id="KW-0812">Transmembrane</keyword>
<feature type="non-terminal residue" evidence="3">
    <location>
        <position position="642"/>
    </location>
</feature>
<accession>A0A382AX66</accession>
<reference evidence="3" key="1">
    <citation type="submission" date="2018-05" db="EMBL/GenBank/DDBJ databases">
        <authorList>
            <person name="Lanie J.A."/>
            <person name="Ng W.-L."/>
            <person name="Kazmierczak K.M."/>
            <person name="Andrzejewski T.M."/>
            <person name="Davidsen T.M."/>
            <person name="Wayne K.J."/>
            <person name="Tettelin H."/>
            <person name="Glass J.I."/>
            <person name="Rusch D."/>
            <person name="Podicherti R."/>
            <person name="Tsui H.-C.T."/>
            <person name="Winkler M.E."/>
        </authorList>
    </citation>
    <scope>NUCLEOTIDE SEQUENCE</scope>
</reference>
<gene>
    <name evidence="3" type="ORF">METZ01_LOCUS158903</name>
</gene>
<keyword evidence="2" id="KW-1133">Transmembrane helix</keyword>
<evidence type="ECO:0000313" key="3">
    <source>
        <dbReference type="EMBL" id="SVB06049.1"/>
    </source>
</evidence>
<sequence length="642" mass="69473">VNHDTIGSGRRFQLTVFTVVLVAMFGAAYALPVLQATDGSPATTVLQAANSQAAETAEKRALTVDDYTSWRSIRGQQISDDGKWVVYGLRFDNTRANEAKPVLSILNLESGNEVEVENATGGEFSKDSLWVAYNIDPSGGGGGRGGRGRGGEIEEAQGHRFVQGRGRDDSEDESRRTELRNLSTGDVRSWRDIQSFTFSADSTHLILRRNPRGTQTLVVVEGQGRGTGDNRPEVPGGVDVVVHDLTTGRDQLLGSVGHISFNRDGDLLAYTVEAVVQDSNGLFVLDLANGRINPLDNGAATYSRLTWNEEGTALAVLKGEAVDDIRERANVLISFPDVGAAIGAGAADGALAAPVVLDSSAADGFPEGWVVSERGAVSWSNDNTRVFFGIKEQVADPSEEEEEEEDDANVDIWNSSDERIQSRQMRQANTDRNFTYRQAFDVAEGSFIELADETMRDLEIAQEGKWAVGRDGRAYISDFMPATADIYRVDTTTGDRTLMLENHLIGPHVFGISADGRYYLYWADAEVQAYDLDAGTSSTLGGDTAPSFSNMEFDRAGPRPSYGVAGYAEDGSGVIMQHRYDLWVLPYDGSDAQNLTNGVGADNDIRFRYVQTVPDDEPGGGGRGGGGRRKIDLSEPITLSAY</sequence>
<dbReference type="Gene3D" id="2.120.10.30">
    <property type="entry name" value="TolB, C-terminal domain"/>
    <property type="match status" value="2"/>
</dbReference>
<dbReference type="AlphaFoldDB" id="A0A382AX66"/>
<feature type="transmembrane region" description="Helical" evidence="2">
    <location>
        <begin position="12"/>
        <end position="31"/>
    </location>
</feature>